<gene>
    <name evidence="2" type="ORF">R1flu_015265</name>
</gene>
<dbReference type="Proteomes" id="UP001605036">
    <property type="component" value="Unassembled WGS sequence"/>
</dbReference>
<dbReference type="EMBL" id="JBHFFA010000004">
    <property type="protein sequence ID" value="KAL2630579.1"/>
    <property type="molecule type" value="Genomic_DNA"/>
</dbReference>
<comment type="caution">
    <text evidence="2">The sequence shown here is derived from an EMBL/GenBank/DDBJ whole genome shotgun (WGS) entry which is preliminary data.</text>
</comment>
<keyword evidence="3" id="KW-1185">Reference proteome</keyword>
<sequence length="268" mass="29894">MRLMKLLVVASVLLAFAAALPKGLSQEQHERRLYTTVKKERIVDLRKGFRPRRSSMPGRNYHQEASGDEVSWEVHHGFKEFPTVHGVRRLRSIAEEEGVVAKEWPLQFTISFTTKSGAATGFLAYDWVNERQAVYHGPNSTFCQALGSDDACIMLEIPSGTYAYIPSEDKCTLTAEGVGSVPPTWTTHTKYEGVELVTEIGPCRTFSFPPAHIWAETVDGALPCFFVFPDPTRTYVFDPQTFKVGAPDEKIFDFPDFCFGPSGSVESA</sequence>
<evidence type="ECO:0000256" key="1">
    <source>
        <dbReference type="SAM" id="SignalP"/>
    </source>
</evidence>
<feature type="chain" id="PRO_5044836771" evidence="1">
    <location>
        <begin position="20"/>
        <end position="268"/>
    </location>
</feature>
<proteinExistence type="predicted"/>
<accession>A0ABD1YLN5</accession>
<feature type="signal peptide" evidence="1">
    <location>
        <begin position="1"/>
        <end position="19"/>
    </location>
</feature>
<dbReference type="AlphaFoldDB" id="A0ABD1YLN5"/>
<evidence type="ECO:0000313" key="3">
    <source>
        <dbReference type="Proteomes" id="UP001605036"/>
    </source>
</evidence>
<name>A0ABD1YLN5_9MARC</name>
<keyword evidence="1" id="KW-0732">Signal</keyword>
<reference evidence="2 3" key="1">
    <citation type="submission" date="2024-09" db="EMBL/GenBank/DDBJ databases">
        <title>Chromosome-scale assembly of Riccia fluitans.</title>
        <authorList>
            <person name="Paukszto L."/>
            <person name="Sawicki J."/>
            <person name="Karawczyk K."/>
            <person name="Piernik-Szablinska J."/>
            <person name="Szczecinska M."/>
            <person name="Mazdziarz M."/>
        </authorList>
    </citation>
    <scope>NUCLEOTIDE SEQUENCE [LARGE SCALE GENOMIC DNA]</scope>
    <source>
        <strain evidence="2">Rf_01</strain>
        <tissue evidence="2">Aerial parts of the thallus</tissue>
    </source>
</reference>
<organism evidence="2 3">
    <name type="scientific">Riccia fluitans</name>
    <dbReference type="NCBI Taxonomy" id="41844"/>
    <lineage>
        <taxon>Eukaryota</taxon>
        <taxon>Viridiplantae</taxon>
        <taxon>Streptophyta</taxon>
        <taxon>Embryophyta</taxon>
        <taxon>Marchantiophyta</taxon>
        <taxon>Marchantiopsida</taxon>
        <taxon>Marchantiidae</taxon>
        <taxon>Marchantiales</taxon>
        <taxon>Ricciaceae</taxon>
        <taxon>Riccia</taxon>
    </lineage>
</organism>
<protein>
    <submittedName>
        <fullName evidence="2">Uncharacterized protein</fullName>
    </submittedName>
</protein>
<evidence type="ECO:0000313" key="2">
    <source>
        <dbReference type="EMBL" id="KAL2630579.1"/>
    </source>
</evidence>